<keyword evidence="1" id="KW-0812">Transmembrane</keyword>
<keyword evidence="3" id="KW-1185">Reference proteome</keyword>
<protein>
    <submittedName>
        <fullName evidence="2">Uncharacterized protein</fullName>
    </submittedName>
</protein>
<reference evidence="3" key="1">
    <citation type="journal article" date="2019" name="Int. J. Syst. Evol. Microbiol.">
        <title>The Global Catalogue of Microorganisms (GCM) 10K type strain sequencing project: providing services to taxonomists for standard genome sequencing and annotation.</title>
        <authorList>
            <consortium name="The Broad Institute Genomics Platform"/>
            <consortium name="The Broad Institute Genome Sequencing Center for Infectious Disease"/>
            <person name="Wu L."/>
            <person name="Ma J."/>
        </authorList>
    </citation>
    <scope>NUCLEOTIDE SEQUENCE [LARGE SCALE GENOMIC DNA]</scope>
    <source>
        <strain evidence="3">NBRC 102520</strain>
    </source>
</reference>
<accession>A0ABQ6AU54</accession>
<name>A0ABQ6AU54_9BRAD</name>
<gene>
    <name evidence="2" type="ORF">GCM10007857_03410</name>
</gene>
<organism evidence="2 3">
    <name type="scientific">Bradyrhizobium iriomotense</name>
    <dbReference type="NCBI Taxonomy" id="441950"/>
    <lineage>
        <taxon>Bacteria</taxon>
        <taxon>Pseudomonadati</taxon>
        <taxon>Pseudomonadota</taxon>
        <taxon>Alphaproteobacteria</taxon>
        <taxon>Hyphomicrobiales</taxon>
        <taxon>Nitrobacteraceae</taxon>
        <taxon>Bradyrhizobium</taxon>
    </lineage>
</organism>
<feature type="transmembrane region" description="Helical" evidence="1">
    <location>
        <begin position="33"/>
        <end position="51"/>
    </location>
</feature>
<evidence type="ECO:0000313" key="3">
    <source>
        <dbReference type="Proteomes" id="UP001156905"/>
    </source>
</evidence>
<keyword evidence="1" id="KW-0472">Membrane</keyword>
<comment type="caution">
    <text evidence="2">The sequence shown here is derived from an EMBL/GenBank/DDBJ whole genome shotgun (WGS) entry which is preliminary data.</text>
</comment>
<evidence type="ECO:0000313" key="2">
    <source>
        <dbReference type="EMBL" id="GLR83631.1"/>
    </source>
</evidence>
<dbReference type="Proteomes" id="UP001156905">
    <property type="component" value="Unassembled WGS sequence"/>
</dbReference>
<sequence>MYIRPKAYLQVLSRLRRLHIWLSLRPILTNQEASPLLIFVVVVLALLLAILEIDQHGAALQSLGLLGDPTQPSFTNFMGP</sequence>
<keyword evidence="1" id="KW-1133">Transmembrane helix</keyword>
<proteinExistence type="predicted"/>
<evidence type="ECO:0000256" key="1">
    <source>
        <dbReference type="SAM" id="Phobius"/>
    </source>
</evidence>
<dbReference type="EMBL" id="BSOW01000001">
    <property type="protein sequence ID" value="GLR83631.1"/>
    <property type="molecule type" value="Genomic_DNA"/>
</dbReference>